<evidence type="ECO:0000313" key="2">
    <source>
        <dbReference type="EMBL" id="OHA91513.1"/>
    </source>
</evidence>
<sequence>MRTLQVHNNKNLFILAVLIIILITAFAQPLSSYAIRDIEEDNTYSELSQPINDAGKFRRVINAVLNFFTTTLPNRVENTVDGVYQALPGSIQVNEPLIEPPISPGVPEDITTELPPEGAPEPSPLPSTPIAEVSELPNVEPKLYIPPAVDQSQGCEKVLKYFSQNIVAGVLKTSVRQTRDDGIAAPDNSSCVYEPAEVPKSVYAGITAHVFELASVSEAMKWSSRFEGEKLSVPEESTFDQETGKARKGRFVFQVEARCCVKLKKADVIELLSQAVSRVKADPGGDDSADLLANTCSQAILKFYPLAKISAALGKKIATAEKSGQDGCELRFHGSGASITVAAEKYEDLSSAVYEVQRYREYNSVAADIGDEGYVSPQGGGRARKQTHVFKIDTGIVSGGISQPQTEQLLKYAVSQLKDSKTGIDCQTAKIVVNSLSEFSLRAGKRANDRIPVEFVDEDTLEVIKGKNLQCVKSIEVVKGQFQEGMGIDGQRAVYFTEPKANADGTKLEFYVRIKPTALPGYTIITLKSAGDSVEGLGLLINISGTQYLNRRFANSKSVKFYGWWPEANDEVKILADATEEGVAFMTHGAYKPLHIFLTIFENKYWDEQAQYLYCTPKGYTNYGFGVGGCSPTTEPGIYLSDFSKYMKYGVVHESAHKLHQYYKGNYRGTALISKLFGFQGKWDNIVGDVTSCRYLPIQNGSWTNEKDPFIPHCGFVRAYGATNLITYAEDVATFTELEIMSPDNLLKGEGPYDLRYGKKQELLKEYGFIP</sequence>
<feature type="compositionally biased region" description="Pro residues" evidence="1">
    <location>
        <begin position="117"/>
        <end position="127"/>
    </location>
</feature>
<dbReference type="AlphaFoldDB" id="A0A1G2T2M6"/>
<evidence type="ECO:0000256" key="1">
    <source>
        <dbReference type="SAM" id="MobiDB-lite"/>
    </source>
</evidence>
<accession>A0A1G2T2M6</accession>
<protein>
    <submittedName>
        <fullName evidence="2">Uncharacterized protein</fullName>
    </submittedName>
</protein>
<feature type="region of interest" description="Disordered" evidence="1">
    <location>
        <begin position="107"/>
        <end position="129"/>
    </location>
</feature>
<proteinExistence type="predicted"/>
<dbReference type="Proteomes" id="UP000178612">
    <property type="component" value="Unassembled WGS sequence"/>
</dbReference>
<evidence type="ECO:0000313" key="3">
    <source>
        <dbReference type="Proteomes" id="UP000178612"/>
    </source>
</evidence>
<gene>
    <name evidence="2" type="ORF">A2758_00120</name>
</gene>
<dbReference type="EMBL" id="MHVJ01000011">
    <property type="protein sequence ID" value="OHA91513.1"/>
    <property type="molecule type" value="Genomic_DNA"/>
</dbReference>
<name>A0A1G2T2M6_9BACT</name>
<comment type="caution">
    <text evidence="2">The sequence shown here is derived from an EMBL/GenBank/DDBJ whole genome shotgun (WGS) entry which is preliminary data.</text>
</comment>
<organism evidence="2 3">
    <name type="scientific">Candidatus Zambryskibacteria bacterium RIFCSPHIGHO2_01_FULL_49_18</name>
    <dbReference type="NCBI Taxonomy" id="1802740"/>
    <lineage>
        <taxon>Bacteria</taxon>
        <taxon>Candidatus Zambryskiibacteriota</taxon>
    </lineage>
</organism>
<reference evidence="2 3" key="1">
    <citation type="journal article" date="2016" name="Nat. Commun.">
        <title>Thousands of microbial genomes shed light on interconnected biogeochemical processes in an aquifer system.</title>
        <authorList>
            <person name="Anantharaman K."/>
            <person name="Brown C.T."/>
            <person name="Hug L.A."/>
            <person name="Sharon I."/>
            <person name="Castelle C.J."/>
            <person name="Probst A.J."/>
            <person name="Thomas B.C."/>
            <person name="Singh A."/>
            <person name="Wilkins M.J."/>
            <person name="Karaoz U."/>
            <person name="Brodie E.L."/>
            <person name="Williams K.H."/>
            <person name="Hubbard S.S."/>
            <person name="Banfield J.F."/>
        </authorList>
    </citation>
    <scope>NUCLEOTIDE SEQUENCE [LARGE SCALE GENOMIC DNA]</scope>
</reference>